<sequence>MSISLEQLLSKCKEIMHGKHLFIVQDLLVLKIINDLFEKERREIRKDFLVRGICSKEVDGLIEEPEYFKGFYIPQSARWHNLTRLQKEASLDIYHALNDIVEKNDIDIPLFNTKRLSIPSGQSLRLVKLIDFYNFSPENIKEMYRIIHNWSQENEISSNSLMLLQA</sequence>
<comment type="similarity">
    <text evidence="1">Belongs to the N(4)/N(6)-methyltransferase family.</text>
</comment>
<keyword evidence="5" id="KW-1185">Reference proteome</keyword>
<evidence type="ECO:0000259" key="3">
    <source>
        <dbReference type="Pfam" id="PF12161"/>
    </source>
</evidence>
<evidence type="ECO:0000313" key="4">
    <source>
        <dbReference type="EMBL" id="KYD10201.1"/>
    </source>
</evidence>
<accession>A0A150LCZ5</accession>
<evidence type="ECO:0000313" key="5">
    <source>
        <dbReference type="Proteomes" id="UP000075666"/>
    </source>
</evidence>
<gene>
    <name evidence="4" type="ORF">B4102_0385</name>
</gene>
<organism evidence="4 5">
    <name type="scientific">Heyndrickxia sporothermodurans</name>
    <dbReference type="NCBI Taxonomy" id="46224"/>
    <lineage>
        <taxon>Bacteria</taxon>
        <taxon>Bacillati</taxon>
        <taxon>Bacillota</taxon>
        <taxon>Bacilli</taxon>
        <taxon>Bacillales</taxon>
        <taxon>Bacillaceae</taxon>
        <taxon>Heyndrickxia</taxon>
    </lineage>
</organism>
<dbReference type="Proteomes" id="UP000075666">
    <property type="component" value="Unassembled WGS sequence"/>
</dbReference>
<feature type="domain" description="N6 adenine-specific DNA methyltransferase N-terminal" evidence="3">
    <location>
        <begin position="27"/>
        <end position="103"/>
    </location>
</feature>
<evidence type="ECO:0000256" key="1">
    <source>
        <dbReference type="ARBA" id="ARBA00006594"/>
    </source>
</evidence>
<name>A0A150LCZ5_9BACI</name>
<dbReference type="Pfam" id="PF12161">
    <property type="entry name" value="HsdM_N"/>
    <property type="match status" value="1"/>
</dbReference>
<dbReference type="EMBL" id="LQYN01000016">
    <property type="protein sequence ID" value="KYD10201.1"/>
    <property type="molecule type" value="Genomic_DNA"/>
</dbReference>
<keyword evidence="2" id="KW-0680">Restriction system</keyword>
<protein>
    <recommendedName>
        <fullName evidence="3">N6 adenine-specific DNA methyltransferase N-terminal domain-containing protein</fullName>
    </recommendedName>
</protein>
<dbReference type="GO" id="GO:0009307">
    <property type="term" value="P:DNA restriction-modification system"/>
    <property type="evidence" value="ECO:0007669"/>
    <property type="project" value="UniProtKB-KW"/>
</dbReference>
<dbReference type="STRING" id="46224.B4102_0385"/>
<dbReference type="InterPro" id="IPR022749">
    <property type="entry name" value="D12N6_MeTrfase_N"/>
</dbReference>
<dbReference type="AlphaFoldDB" id="A0A150LCZ5"/>
<reference evidence="4 5" key="1">
    <citation type="submission" date="2016-01" db="EMBL/GenBank/DDBJ databases">
        <title>Genome Sequences of Twelve Sporeforming Bacillus Species Isolated from Foods.</title>
        <authorList>
            <person name="Berendsen E.M."/>
            <person name="Wells-Bennik M.H."/>
            <person name="Krawcyk A.O."/>
            <person name="De Jong A."/>
            <person name="Holsappel S."/>
            <person name="Eijlander R.T."/>
            <person name="Kuipers O.P."/>
        </authorList>
    </citation>
    <scope>NUCLEOTIDE SEQUENCE [LARGE SCALE GENOMIC DNA]</scope>
    <source>
        <strain evidence="4 5">B4102</strain>
    </source>
</reference>
<dbReference type="PATRIC" id="fig|46224.3.peg.1254"/>
<evidence type="ECO:0000256" key="2">
    <source>
        <dbReference type="ARBA" id="ARBA00022747"/>
    </source>
</evidence>
<comment type="caution">
    <text evidence="4">The sequence shown here is derived from an EMBL/GenBank/DDBJ whole genome shotgun (WGS) entry which is preliminary data.</text>
</comment>
<dbReference type="Gene3D" id="1.20.1260.30">
    <property type="match status" value="1"/>
</dbReference>
<dbReference type="RefSeq" id="WP_066227927.1">
    <property type="nucleotide sequence ID" value="NZ_LQYN01000016.1"/>
</dbReference>
<proteinExistence type="inferred from homology"/>
<dbReference type="OrthoDB" id="2908547at2"/>
<dbReference type="InterPro" id="IPR038333">
    <property type="entry name" value="T1MK-like_N_sf"/>
</dbReference>